<accession>A0A6N7XQX6</accession>
<evidence type="ECO:0000313" key="4">
    <source>
        <dbReference type="EMBL" id="MST71871.1"/>
    </source>
</evidence>
<feature type="compositionally biased region" description="Basic and acidic residues" evidence="1">
    <location>
        <begin position="43"/>
        <end position="63"/>
    </location>
</feature>
<feature type="region of interest" description="Disordered" evidence="1">
    <location>
        <begin position="22"/>
        <end position="105"/>
    </location>
</feature>
<proteinExistence type="predicted"/>
<dbReference type="AlphaFoldDB" id="A0A6N7XQX6"/>
<evidence type="ECO:0000256" key="1">
    <source>
        <dbReference type="SAM" id="MobiDB-lite"/>
    </source>
</evidence>
<evidence type="ECO:0000259" key="2">
    <source>
        <dbReference type="Pfam" id="PF13208"/>
    </source>
</evidence>
<dbReference type="InterPro" id="IPR028932">
    <property type="entry name" value="TerB-C"/>
</dbReference>
<gene>
    <name evidence="4" type="ORF">FYJ68_01935</name>
</gene>
<feature type="compositionally biased region" description="Polar residues" evidence="1">
    <location>
        <begin position="28"/>
        <end position="37"/>
    </location>
</feature>
<dbReference type="InterPro" id="IPR025266">
    <property type="entry name" value="TerB_N"/>
</dbReference>
<evidence type="ECO:0008006" key="6">
    <source>
        <dbReference type="Google" id="ProtNLM"/>
    </source>
</evidence>
<reference evidence="4 5" key="1">
    <citation type="submission" date="2019-08" db="EMBL/GenBank/DDBJ databases">
        <title>In-depth cultivation of the pig gut microbiome towards novel bacterial diversity and tailored functional studies.</title>
        <authorList>
            <person name="Wylensek D."/>
            <person name="Hitch T.C.A."/>
            <person name="Clavel T."/>
        </authorList>
    </citation>
    <scope>NUCLEOTIDE SEQUENCE [LARGE SCALE GENOMIC DNA]</scope>
    <source>
        <strain evidence="4 5">CA-Schmier-601-WT-1</strain>
    </source>
</reference>
<protein>
    <recommendedName>
        <fullName evidence="6">TerB N-terminal domain-containing protein</fullName>
    </recommendedName>
</protein>
<feature type="domain" description="TerB-C" evidence="3">
    <location>
        <begin position="497"/>
        <end position="679"/>
    </location>
</feature>
<dbReference type="Pfam" id="PF15615">
    <property type="entry name" value="TerB_C"/>
    <property type="match status" value="1"/>
</dbReference>
<name>A0A6N7XQX6_9ACTN</name>
<evidence type="ECO:0000313" key="5">
    <source>
        <dbReference type="Proteomes" id="UP000469325"/>
    </source>
</evidence>
<dbReference type="Pfam" id="PF13208">
    <property type="entry name" value="TerB_N"/>
    <property type="match status" value="1"/>
</dbReference>
<comment type="caution">
    <text evidence="4">The sequence shown here is derived from an EMBL/GenBank/DDBJ whole genome shotgun (WGS) entry which is preliminary data.</text>
</comment>
<feature type="compositionally biased region" description="Low complexity" evidence="1">
    <location>
        <begin position="597"/>
        <end position="608"/>
    </location>
</feature>
<keyword evidence="5" id="KW-1185">Reference proteome</keyword>
<sequence>MAEDFGKVSIDELVDKIMRKLEEAGGSSHLSSHTYSDQPILRKGSDWARDREHPDGRVERDGKSISAGKAQTTEPDGSHAHSSRPSRASRMQGQTSTDARKSRATSKWHALADDWLGDYQPAGDFDDDLWGRPLGSGTGLMAKVVPEVKLPPTLQRLRELEGSRGEDGRPLRGGPLFVAQARLASDFVDDCPYQGTLPYRYLPTYQVVSDRELRGYFTWRASWREGKATDAPATFAMLLSYELINGVGCEPGEPVVSELRRLREACRAMDLAGRGPSVTLDVSHLIRDYVVVHRLDPRLATTEEERRFGHAVRVLRDAEGSVLCRAAVHDHKPEDAPAMPSDEILWAAMGALSSYSPERSPFLRAHAEQAAHVGAGVFAQMSLHCGRRRKVCFVDGLLGFSNTHPYVPFVGVPLEQPPTLEGSGDIRLTDADLVTFRFGRWCIRRAYERQGKSRDLGRIIHAIDCAMREEWEFGRPLKPRPVPGYLQKMIDREVRSEHEREQEEERHRFTVDLSKLGGIRSAAATTREALLVDEEREGYVPGAEATEDWTQPVSTASATGGDPTPSQAEAQAGERDAPPVVATVSPGQPAPVSPQPTTGAEAAGAAGETAPYGLDPLELALVRALLAHEPAPPTPPGSPSVEMLVDSANEKLFDLEGDTVLEFGDDGPHVIEDYEEDLRGTLEQ</sequence>
<feature type="compositionally biased region" description="Polar residues" evidence="1">
    <location>
        <begin position="548"/>
        <end position="569"/>
    </location>
</feature>
<feature type="region of interest" description="Disordered" evidence="1">
    <location>
        <begin position="542"/>
        <end position="608"/>
    </location>
</feature>
<dbReference type="Proteomes" id="UP000469325">
    <property type="component" value="Unassembled WGS sequence"/>
</dbReference>
<dbReference type="RefSeq" id="WP_154433613.1">
    <property type="nucleotide sequence ID" value="NZ_VUNC01000001.1"/>
</dbReference>
<evidence type="ECO:0000259" key="3">
    <source>
        <dbReference type="Pfam" id="PF15615"/>
    </source>
</evidence>
<feature type="domain" description="TerB N-terminal" evidence="2">
    <location>
        <begin position="145"/>
        <end position="280"/>
    </location>
</feature>
<organism evidence="4 5">
    <name type="scientific">Olsenella porci</name>
    <dbReference type="NCBI Taxonomy" id="2652279"/>
    <lineage>
        <taxon>Bacteria</taxon>
        <taxon>Bacillati</taxon>
        <taxon>Actinomycetota</taxon>
        <taxon>Coriobacteriia</taxon>
        <taxon>Coriobacteriales</taxon>
        <taxon>Atopobiaceae</taxon>
        <taxon>Olsenella</taxon>
    </lineage>
</organism>
<dbReference type="EMBL" id="VUNC01000001">
    <property type="protein sequence ID" value="MST71871.1"/>
    <property type="molecule type" value="Genomic_DNA"/>
</dbReference>